<evidence type="ECO:0000313" key="2">
    <source>
        <dbReference type="Ensembl" id="ENSLLEP00000023055.1"/>
    </source>
</evidence>
<evidence type="ECO:0000313" key="3">
    <source>
        <dbReference type="Proteomes" id="UP000694569"/>
    </source>
</evidence>
<dbReference type="CDD" id="cd09076">
    <property type="entry name" value="L1-EN"/>
    <property type="match status" value="1"/>
</dbReference>
<dbReference type="Ensembl" id="ENSLLET00000023931.1">
    <property type="protein sequence ID" value="ENSLLEP00000023055.1"/>
    <property type="gene ID" value="ENSLLEG00000014647.1"/>
</dbReference>
<reference evidence="2" key="1">
    <citation type="submission" date="2025-08" db="UniProtKB">
        <authorList>
            <consortium name="Ensembl"/>
        </authorList>
    </citation>
    <scope>IDENTIFICATION</scope>
</reference>
<dbReference type="Proteomes" id="UP000694569">
    <property type="component" value="Unplaced"/>
</dbReference>
<dbReference type="InterPro" id="IPR036691">
    <property type="entry name" value="Endo/exonu/phosph_ase_sf"/>
</dbReference>
<dbReference type="Pfam" id="PF03372">
    <property type="entry name" value="Exo_endo_phos"/>
    <property type="match status" value="1"/>
</dbReference>
<organism evidence="2 3">
    <name type="scientific">Leptobrachium leishanense</name>
    <name type="common">Leishan spiny toad</name>
    <dbReference type="NCBI Taxonomy" id="445787"/>
    <lineage>
        <taxon>Eukaryota</taxon>
        <taxon>Metazoa</taxon>
        <taxon>Chordata</taxon>
        <taxon>Craniata</taxon>
        <taxon>Vertebrata</taxon>
        <taxon>Euteleostomi</taxon>
        <taxon>Amphibia</taxon>
        <taxon>Batrachia</taxon>
        <taxon>Anura</taxon>
        <taxon>Pelobatoidea</taxon>
        <taxon>Megophryidae</taxon>
        <taxon>Leptobrachium</taxon>
    </lineage>
</organism>
<name>A0A8C5PHV9_9ANUR</name>
<evidence type="ECO:0000259" key="1">
    <source>
        <dbReference type="Pfam" id="PF03372"/>
    </source>
</evidence>
<dbReference type="AlphaFoldDB" id="A0A8C5PHV9"/>
<dbReference type="PANTHER" id="PTHR19446">
    <property type="entry name" value="REVERSE TRANSCRIPTASES"/>
    <property type="match status" value="1"/>
</dbReference>
<dbReference type="InterPro" id="IPR005135">
    <property type="entry name" value="Endo/exonuclease/phosphatase"/>
</dbReference>
<proteinExistence type="predicted"/>
<sequence>MSHTNSPYAPCNLHLQSHNVRGLNIPEKRSRLLCDLRASRASVAFLQETHFRLGSVNTLKDTFYPLGFYGNYSQSKSRGVTILFAKDVPFLLEAEMADEGGRFIFVRGSILDTTYTFASIYLPNKKQHSCLTRIMHLLDNFQKGITVLAGDFNVALDPLVDSSIGASTTPSHVLRTIRRTLHEHRLVDVWRALHPTDRDYSYFSQVHKTHSCIDYFFMHDHNLNLSRSTDILATTWSDHAPLNLVIQSPLFAPRERQGRLNVSLLTDALIKEELHTTLERYFAENSTPDTPIQTLWEAHKAVIRGFFISKGTARKKLHDDERKTLLEEIRALELEHITSNDATVYQKLIQARQALDKLVSSSLRFQAMRPRSFFALQENKPGRLLARIIRDKRIQSYIPKLRTSGGVPVTDLEAISGEFRKFFSDLYNLDTIEPTDSSLDRIDAFLLRTILKPLGSTGREALSSVISAEEILEALKTTKNGKCPGPDGLLIEYYKTSSKDLLPTLLRLFCF</sequence>
<reference evidence="2" key="2">
    <citation type="submission" date="2025-09" db="UniProtKB">
        <authorList>
            <consortium name="Ensembl"/>
        </authorList>
    </citation>
    <scope>IDENTIFICATION</scope>
</reference>
<dbReference type="GO" id="GO:0003824">
    <property type="term" value="F:catalytic activity"/>
    <property type="evidence" value="ECO:0007669"/>
    <property type="project" value="InterPro"/>
</dbReference>
<keyword evidence="3" id="KW-1185">Reference proteome</keyword>
<protein>
    <recommendedName>
        <fullName evidence="1">Endonuclease/exonuclease/phosphatase domain-containing protein</fullName>
    </recommendedName>
</protein>
<dbReference type="SUPFAM" id="SSF56219">
    <property type="entry name" value="DNase I-like"/>
    <property type="match status" value="1"/>
</dbReference>
<feature type="domain" description="Endonuclease/exonuclease/phosphatase" evidence="1">
    <location>
        <begin position="17"/>
        <end position="239"/>
    </location>
</feature>
<dbReference type="GeneTree" id="ENSGT00950000183016"/>
<accession>A0A8C5PHV9</accession>
<dbReference type="Gene3D" id="3.60.10.10">
    <property type="entry name" value="Endonuclease/exonuclease/phosphatase"/>
    <property type="match status" value="1"/>
</dbReference>
<dbReference type="OrthoDB" id="9836372at2759"/>